<dbReference type="EMBL" id="JALLPJ020000973">
    <property type="protein sequence ID" value="KAL3778713.1"/>
    <property type="molecule type" value="Genomic_DNA"/>
</dbReference>
<protein>
    <recommendedName>
        <fullName evidence="4">Sulfotransferase domain-containing protein</fullName>
    </recommendedName>
</protein>
<sequence>MSSVVKSQQKHLVIFIKVLVAISILSSSTKLSRQSTDHTTSRSARQFSLDNSRSHRRDSVDLARSSVTAKQLDIPIFLMDSSTHEISAMEWKSLAKQWNRNTQYADFIQSNDSVDATIPFPPNKRVLVFHHLMPKTASSTLRQSCQDTQLETCGIEPKGGNKRPDGYISVKRLMQVMNECPKTRHYCVKSDTQPLIKNYTEFHHTNSFLHLFPFRNYEEWVHSALKQVYFRDGEKGCQEEDALLDQCLPHRYELDFDRYGKSSLSYFLGSWRHLRMKKRLGFDDHHVVLMYDYRYLHETLKSLNAEYDTPLLPGTDAKKNSERPEGTCKDEGMMIRKFHDCFSDALGDIE</sequence>
<keyword evidence="3" id="KW-1185">Reference proteome</keyword>
<reference evidence="2 3" key="1">
    <citation type="submission" date="2024-10" db="EMBL/GenBank/DDBJ databases">
        <title>Updated reference genomes for cyclostephanoid diatoms.</title>
        <authorList>
            <person name="Roberts W.R."/>
            <person name="Alverson A.J."/>
        </authorList>
    </citation>
    <scope>NUCLEOTIDE SEQUENCE [LARGE SCALE GENOMIC DNA]</scope>
    <source>
        <strain evidence="2 3">AJA010-31</strain>
    </source>
</reference>
<feature type="region of interest" description="Disordered" evidence="1">
    <location>
        <begin position="33"/>
        <end position="52"/>
    </location>
</feature>
<evidence type="ECO:0000313" key="3">
    <source>
        <dbReference type="Proteomes" id="UP001530400"/>
    </source>
</evidence>
<evidence type="ECO:0000313" key="2">
    <source>
        <dbReference type="EMBL" id="KAL3778713.1"/>
    </source>
</evidence>
<organism evidence="2 3">
    <name type="scientific">Cyclotella atomus</name>
    <dbReference type="NCBI Taxonomy" id="382360"/>
    <lineage>
        <taxon>Eukaryota</taxon>
        <taxon>Sar</taxon>
        <taxon>Stramenopiles</taxon>
        <taxon>Ochrophyta</taxon>
        <taxon>Bacillariophyta</taxon>
        <taxon>Coscinodiscophyceae</taxon>
        <taxon>Thalassiosirophycidae</taxon>
        <taxon>Stephanodiscales</taxon>
        <taxon>Stephanodiscaceae</taxon>
        <taxon>Cyclotella</taxon>
    </lineage>
</organism>
<dbReference type="Proteomes" id="UP001530400">
    <property type="component" value="Unassembled WGS sequence"/>
</dbReference>
<dbReference type="AlphaFoldDB" id="A0ABD3NTF2"/>
<evidence type="ECO:0008006" key="4">
    <source>
        <dbReference type="Google" id="ProtNLM"/>
    </source>
</evidence>
<feature type="compositionally biased region" description="Polar residues" evidence="1">
    <location>
        <begin position="41"/>
        <end position="51"/>
    </location>
</feature>
<proteinExistence type="predicted"/>
<evidence type="ECO:0000256" key="1">
    <source>
        <dbReference type="SAM" id="MobiDB-lite"/>
    </source>
</evidence>
<name>A0ABD3NTF2_9STRA</name>
<comment type="caution">
    <text evidence="2">The sequence shown here is derived from an EMBL/GenBank/DDBJ whole genome shotgun (WGS) entry which is preliminary data.</text>
</comment>
<accession>A0ABD3NTF2</accession>
<gene>
    <name evidence="2" type="ORF">ACHAWO_005385</name>
</gene>